<feature type="region of interest" description="Disordered" evidence="1">
    <location>
        <begin position="1"/>
        <end position="31"/>
    </location>
</feature>
<proteinExistence type="predicted"/>
<gene>
    <name evidence="2" type="ORF">Q664_39495</name>
</gene>
<dbReference type="AlphaFoldDB" id="A0A084SJQ9"/>
<reference evidence="2 3" key="1">
    <citation type="submission" date="2014-07" db="EMBL/GenBank/DDBJ databases">
        <title>Draft Genome Sequence of Gephyronic Acid Producer, Cystobacter violaceus Strain Cb vi76.</title>
        <authorList>
            <person name="Stevens D.C."/>
            <person name="Young J."/>
            <person name="Carmichael R."/>
            <person name="Tan J."/>
            <person name="Taylor R.E."/>
        </authorList>
    </citation>
    <scope>NUCLEOTIDE SEQUENCE [LARGE SCALE GENOMIC DNA]</scope>
    <source>
        <strain evidence="2 3">Cb vi76</strain>
    </source>
</reference>
<dbReference type="EMBL" id="JPMI01000277">
    <property type="protein sequence ID" value="KFA88694.1"/>
    <property type="molecule type" value="Genomic_DNA"/>
</dbReference>
<evidence type="ECO:0000256" key="1">
    <source>
        <dbReference type="SAM" id="MobiDB-lite"/>
    </source>
</evidence>
<name>A0A084SJQ9_9BACT</name>
<dbReference type="RefSeq" id="WP_043407719.1">
    <property type="nucleotide sequence ID" value="NZ_JPMI01000277.1"/>
</dbReference>
<sequence length="60" mass="6743">MPQPWHTSQQLSPPSLIQHSSAKTTKDTIGTETVGKQDICEFKLGMHMRISTSQYPAISW</sequence>
<accession>A0A084SJQ9</accession>
<evidence type="ECO:0000313" key="2">
    <source>
        <dbReference type="EMBL" id="KFA88694.1"/>
    </source>
</evidence>
<comment type="caution">
    <text evidence="2">The sequence shown here is derived from an EMBL/GenBank/DDBJ whole genome shotgun (WGS) entry which is preliminary data.</text>
</comment>
<protein>
    <submittedName>
        <fullName evidence="2">Uncharacterized protein</fullName>
    </submittedName>
</protein>
<organism evidence="2 3">
    <name type="scientific">Archangium violaceum Cb vi76</name>
    <dbReference type="NCBI Taxonomy" id="1406225"/>
    <lineage>
        <taxon>Bacteria</taxon>
        <taxon>Pseudomonadati</taxon>
        <taxon>Myxococcota</taxon>
        <taxon>Myxococcia</taxon>
        <taxon>Myxococcales</taxon>
        <taxon>Cystobacterineae</taxon>
        <taxon>Archangiaceae</taxon>
        <taxon>Archangium</taxon>
    </lineage>
</organism>
<evidence type="ECO:0000313" key="3">
    <source>
        <dbReference type="Proteomes" id="UP000028547"/>
    </source>
</evidence>
<dbReference type="Proteomes" id="UP000028547">
    <property type="component" value="Unassembled WGS sequence"/>
</dbReference>